<dbReference type="OrthoDB" id="1083028at2"/>
<dbReference type="GO" id="GO:0005737">
    <property type="term" value="C:cytoplasm"/>
    <property type="evidence" value="ECO:0007669"/>
    <property type="project" value="UniProtKB-SubCell"/>
</dbReference>
<dbReference type="GO" id="GO:0009404">
    <property type="term" value="P:toxin metabolic process"/>
    <property type="evidence" value="ECO:0007669"/>
    <property type="project" value="UniProtKB-UniRule"/>
</dbReference>
<proteinExistence type="inferred from homology"/>
<reference evidence="3 4" key="1">
    <citation type="journal article" date="2017" name="Environ. Microbiol.">
        <title>Genomic and physiological analyses of 'Reinekea forsetii' reveal a versatile opportunistic lifestyle during spring algae blooms.</title>
        <authorList>
            <person name="Avci B."/>
            <person name="Hahnke R.L."/>
            <person name="Chafee M."/>
            <person name="Fischer T."/>
            <person name="Gruber-Vodicka H."/>
            <person name="Tegetmeyer H.E."/>
            <person name="Harder J."/>
            <person name="Fuchs B.M."/>
            <person name="Amann R.I."/>
            <person name="Teeling H."/>
        </authorList>
    </citation>
    <scope>NUCLEOTIDE SEQUENCE [LARGE SCALE GENOMIC DNA]</scope>
    <source>
        <strain evidence="3 4">Hel1_31_D35</strain>
    </source>
</reference>
<evidence type="ECO:0000256" key="2">
    <source>
        <dbReference type="RuleBase" id="RU368102"/>
    </source>
</evidence>
<evidence type="ECO:0000313" key="3">
    <source>
        <dbReference type="EMBL" id="ATX75848.1"/>
    </source>
</evidence>
<dbReference type="AlphaFoldDB" id="A0A2K8KLU7"/>
<dbReference type="EC" id="2.3.1.-" evidence="2"/>
<dbReference type="RefSeq" id="WP_100256231.1">
    <property type="nucleotide sequence ID" value="NZ_CP011797.1"/>
</dbReference>
<dbReference type="KEGG" id="rfo:REIFOR_00680"/>
<sequence>MRTDAPTSPLRPVTPGKGGQLSIYQAIGLVTDLAINHSMYNQLTVESCIETILLSFEQGQGKIFLDEGNRPYGFASWIHLCDEDHQNLLTHHSQFDLDANKFRKLDDKDGTQLWFFEFLSPFATPLFMLRLLKNELKTFKNAHLLQRIGEGITVRELW</sequence>
<keyword evidence="2" id="KW-0963">Cytoplasm</keyword>
<gene>
    <name evidence="3" type="ORF">REIFOR_00680</name>
</gene>
<keyword evidence="4" id="KW-1185">Reference proteome</keyword>
<accession>A0A2K8KLU7</accession>
<dbReference type="Pfam" id="PF02794">
    <property type="entry name" value="HlyC"/>
    <property type="match status" value="1"/>
</dbReference>
<organism evidence="3 4">
    <name type="scientific">Reinekea forsetii</name>
    <dbReference type="NCBI Taxonomy" id="1336806"/>
    <lineage>
        <taxon>Bacteria</taxon>
        <taxon>Pseudomonadati</taxon>
        <taxon>Pseudomonadota</taxon>
        <taxon>Gammaproteobacteria</taxon>
        <taxon>Oceanospirillales</taxon>
        <taxon>Saccharospirillaceae</taxon>
        <taxon>Reinekea</taxon>
    </lineage>
</organism>
<dbReference type="EMBL" id="CP011797">
    <property type="protein sequence ID" value="ATX75848.1"/>
    <property type="molecule type" value="Genomic_DNA"/>
</dbReference>
<keyword evidence="2" id="KW-0204">Cytolysis</keyword>
<dbReference type="GO" id="GO:0016746">
    <property type="term" value="F:acyltransferase activity"/>
    <property type="evidence" value="ECO:0007669"/>
    <property type="project" value="UniProtKB-UniRule"/>
</dbReference>
<evidence type="ECO:0000256" key="1">
    <source>
        <dbReference type="ARBA" id="ARBA00005686"/>
    </source>
</evidence>
<dbReference type="InterPro" id="IPR003996">
    <property type="entry name" value="RTX_toxin-activating_protC_bac"/>
</dbReference>
<keyword evidence="2 3" id="KW-0808">Transferase</keyword>
<keyword evidence="2 3" id="KW-0012">Acyltransferase</keyword>
<evidence type="ECO:0000313" key="4">
    <source>
        <dbReference type="Proteomes" id="UP000229757"/>
    </source>
</evidence>
<dbReference type="Proteomes" id="UP000229757">
    <property type="component" value="Chromosome"/>
</dbReference>
<comment type="similarity">
    <text evidence="1 2">Belongs to the RTX toxin acyltransferase family.</text>
</comment>
<comment type="function">
    <text evidence="2">Involved in fatty acylation of protoxin at internal lysine residues, thereby converting it to the active toxin.</text>
</comment>
<dbReference type="GO" id="GO:0031640">
    <property type="term" value="P:killing of cells of another organism"/>
    <property type="evidence" value="ECO:0007669"/>
    <property type="project" value="UniProtKB-KW"/>
</dbReference>
<protein>
    <recommendedName>
        <fullName evidence="2">RTX toxin-activating lysine-acyltransferase</fullName>
        <ecNumber evidence="2">2.3.1.-</ecNumber>
    </recommendedName>
</protein>
<comment type="subcellular location">
    <subcellularLocation>
        <location evidence="2">Cytoplasm</location>
    </subcellularLocation>
</comment>
<name>A0A2K8KLU7_9GAMM</name>